<keyword evidence="2" id="KW-1185">Reference proteome</keyword>
<dbReference type="OrthoDB" id="3264586at2759"/>
<gene>
    <name evidence="1" type="ORF">K443DRAFT_672660</name>
</gene>
<proteinExistence type="predicted"/>
<protein>
    <submittedName>
        <fullName evidence="1">Uncharacterized protein</fullName>
    </submittedName>
</protein>
<reference evidence="1 2" key="1">
    <citation type="submission" date="2014-04" db="EMBL/GenBank/DDBJ databases">
        <authorList>
            <consortium name="DOE Joint Genome Institute"/>
            <person name="Kuo A."/>
            <person name="Kohler A."/>
            <person name="Nagy L.G."/>
            <person name="Floudas D."/>
            <person name="Copeland A."/>
            <person name="Barry K.W."/>
            <person name="Cichocki N."/>
            <person name="Veneault-Fourrey C."/>
            <person name="LaButti K."/>
            <person name="Lindquist E.A."/>
            <person name="Lipzen A."/>
            <person name="Lundell T."/>
            <person name="Morin E."/>
            <person name="Murat C."/>
            <person name="Sun H."/>
            <person name="Tunlid A."/>
            <person name="Henrissat B."/>
            <person name="Grigoriev I.V."/>
            <person name="Hibbett D.S."/>
            <person name="Martin F."/>
            <person name="Nordberg H.P."/>
            <person name="Cantor M.N."/>
            <person name="Hua S.X."/>
        </authorList>
    </citation>
    <scope>NUCLEOTIDE SEQUENCE [LARGE SCALE GENOMIC DNA]</scope>
    <source>
        <strain evidence="1 2">LaAM-08-1</strain>
    </source>
</reference>
<organism evidence="1 2">
    <name type="scientific">Laccaria amethystina LaAM-08-1</name>
    <dbReference type="NCBI Taxonomy" id="1095629"/>
    <lineage>
        <taxon>Eukaryota</taxon>
        <taxon>Fungi</taxon>
        <taxon>Dikarya</taxon>
        <taxon>Basidiomycota</taxon>
        <taxon>Agaricomycotina</taxon>
        <taxon>Agaricomycetes</taxon>
        <taxon>Agaricomycetidae</taxon>
        <taxon>Agaricales</taxon>
        <taxon>Agaricineae</taxon>
        <taxon>Hydnangiaceae</taxon>
        <taxon>Laccaria</taxon>
    </lineage>
</organism>
<evidence type="ECO:0000313" key="1">
    <source>
        <dbReference type="EMBL" id="KIK08172.1"/>
    </source>
</evidence>
<dbReference type="EMBL" id="KN838543">
    <property type="protein sequence ID" value="KIK08172.1"/>
    <property type="molecule type" value="Genomic_DNA"/>
</dbReference>
<accession>A0A0C9YCT0</accession>
<evidence type="ECO:0000313" key="2">
    <source>
        <dbReference type="Proteomes" id="UP000054477"/>
    </source>
</evidence>
<dbReference type="Proteomes" id="UP000054477">
    <property type="component" value="Unassembled WGS sequence"/>
</dbReference>
<name>A0A0C9YCT0_9AGAR</name>
<sequence>MLMTANPGKQLNKFLSKDSTLEVVFDLLVQESFERILAMYLPLLERLGPRRSDEINSASRMLKNYPAQRAGALREFSRKARIQVEQARQSEKTATDASVLIKRYKELLR</sequence>
<dbReference type="AlphaFoldDB" id="A0A0C9YCT0"/>
<reference evidence="2" key="2">
    <citation type="submission" date="2015-01" db="EMBL/GenBank/DDBJ databases">
        <title>Evolutionary Origins and Diversification of the Mycorrhizal Mutualists.</title>
        <authorList>
            <consortium name="DOE Joint Genome Institute"/>
            <consortium name="Mycorrhizal Genomics Consortium"/>
            <person name="Kohler A."/>
            <person name="Kuo A."/>
            <person name="Nagy L.G."/>
            <person name="Floudas D."/>
            <person name="Copeland A."/>
            <person name="Barry K.W."/>
            <person name="Cichocki N."/>
            <person name="Veneault-Fourrey C."/>
            <person name="LaButti K."/>
            <person name="Lindquist E.A."/>
            <person name="Lipzen A."/>
            <person name="Lundell T."/>
            <person name="Morin E."/>
            <person name="Murat C."/>
            <person name="Riley R."/>
            <person name="Ohm R."/>
            <person name="Sun H."/>
            <person name="Tunlid A."/>
            <person name="Henrissat B."/>
            <person name="Grigoriev I.V."/>
            <person name="Hibbett D.S."/>
            <person name="Martin F."/>
        </authorList>
    </citation>
    <scope>NUCLEOTIDE SEQUENCE [LARGE SCALE GENOMIC DNA]</scope>
    <source>
        <strain evidence="2">LaAM-08-1</strain>
    </source>
</reference>
<dbReference type="HOGENOM" id="CLU_2184420_0_0_1"/>